<dbReference type="EMBL" id="QTSX02002177">
    <property type="protein sequence ID" value="KAJ9077818.1"/>
    <property type="molecule type" value="Genomic_DNA"/>
</dbReference>
<evidence type="ECO:0000313" key="2">
    <source>
        <dbReference type="Proteomes" id="UP001165960"/>
    </source>
</evidence>
<comment type="caution">
    <text evidence="1">The sequence shown here is derived from an EMBL/GenBank/DDBJ whole genome shotgun (WGS) entry which is preliminary data.</text>
</comment>
<accession>A0ACC2TT21</accession>
<keyword evidence="2" id="KW-1185">Reference proteome</keyword>
<dbReference type="Proteomes" id="UP001165960">
    <property type="component" value="Unassembled WGS sequence"/>
</dbReference>
<sequence>MIVALSVVFGLLGVIFTVVLRALQPPEDDIPSLGLIDTLNIVLRLSSHAAWQLTEPIIHEYKVMRTINFGQWVVRISSPEAIDTILKDTETYSKMEIQPTLINTILSQFSFLNLNFNNGQAWDQHKQKIGLPLLHMCHKISIFYDLKEMLFCMLEKEQEVNVLECTKRLTIDSLGRLLLGVELSSLNGNNTSFVHIFHPQKDKFCAMLNPLLPLIEPQEVQGQEAIDNFFKQILDDRKAVLDKRENMNDILSLLLKKTPDMSDQEIINDIRVLFMTGCDTTSFAMSITLFLLAKYPDLQKKIYDEIRSISGTHMPTNDELDSMKHLEAFILETLRLHPPGTIIPPRFTTKDVALCSFNIPRGTVLVPDLKAMLSDAEYWPNPTQFNLDRFLSRNSSLFLPFGGSEATYMGFGFGFQLQRTIICAILQKYEIQLSKDTELEFHPSFLTRPKPFNLKFCPRSHDLEECISAAG</sequence>
<dbReference type="EC" id="1.14.19.41" evidence="1"/>
<keyword evidence="1" id="KW-0560">Oxidoreductase</keyword>
<protein>
    <submittedName>
        <fullName evidence="1">RNA polymerase C-22 sterol desaturase</fullName>
        <ecNumber evidence="1">1.14.19.41</ecNumber>
    </submittedName>
</protein>
<reference evidence="1" key="1">
    <citation type="submission" date="2022-04" db="EMBL/GenBank/DDBJ databases">
        <title>Genome of the entomopathogenic fungus Entomophthora muscae.</title>
        <authorList>
            <person name="Elya C."/>
            <person name="Lovett B.R."/>
            <person name="Lee E."/>
            <person name="Macias A.M."/>
            <person name="Hajek A.E."/>
            <person name="De Bivort B.L."/>
            <person name="Kasson M.T."/>
            <person name="De Fine Licht H.H."/>
            <person name="Stajich J.E."/>
        </authorList>
    </citation>
    <scope>NUCLEOTIDE SEQUENCE</scope>
    <source>
        <strain evidence="1">Berkeley</strain>
    </source>
</reference>
<organism evidence="1 2">
    <name type="scientific">Entomophthora muscae</name>
    <dbReference type="NCBI Taxonomy" id="34485"/>
    <lineage>
        <taxon>Eukaryota</taxon>
        <taxon>Fungi</taxon>
        <taxon>Fungi incertae sedis</taxon>
        <taxon>Zoopagomycota</taxon>
        <taxon>Entomophthoromycotina</taxon>
        <taxon>Entomophthoromycetes</taxon>
        <taxon>Entomophthorales</taxon>
        <taxon>Entomophthoraceae</taxon>
        <taxon>Entomophthora</taxon>
    </lineage>
</organism>
<name>A0ACC2TT21_9FUNG</name>
<evidence type="ECO:0000313" key="1">
    <source>
        <dbReference type="EMBL" id="KAJ9077818.1"/>
    </source>
</evidence>
<gene>
    <name evidence="1" type="primary">ERG5_1</name>
    <name evidence="1" type="ORF">DSO57_1013062</name>
</gene>
<proteinExistence type="predicted"/>